<reference evidence="2 3" key="1">
    <citation type="submission" date="2019-06" db="EMBL/GenBank/DDBJ databases">
        <title>Persicimonas caeni gen. nov., sp. nov., a predatory bacterium isolated from solar saltern.</title>
        <authorList>
            <person name="Wang S."/>
        </authorList>
    </citation>
    <scope>NUCLEOTIDE SEQUENCE [LARGE SCALE GENOMIC DNA]</scope>
    <source>
        <strain evidence="2 3">YN101</strain>
    </source>
</reference>
<dbReference type="AlphaFoldDB" id="A0A4Y6PXN4"/>
<feature type="transmembrane region" description="Helical" evidence="1">
    <location>
        <begin position="46"/>
        <end position="65"/>
    </location>
</feature>
<proteinExistence type="predicted"/>
<dbReference type="Proteomes" id="UP000315995">
    <property type="component" value="Chromosome"/>
</dbReference>
<keyword evidence="1" id="KW-0472">Membrane</keyword>
<name>A0A4Y6PXN4_PERCE</name>
<accession>A0A4Y6PXN4</accession>
<dbReference type="OrthoDB" id="10017564at2"/>
<dbReference type="EMBL" id="CP041186">
    <property type="protein sequence ID" value="QDG53092.1"/>
    <property type="molecule type" value="Genomic_DNA"/>
</dbReference>
<evidence type="ECO:0000256" key="1">
    <source>
        <dbReference type="SAM" id="Phobius"/>
    </source>
</evidence>
<organism evidence="2 3">
    <name type="scientific">Persicimonas caeni</name>
    <dbReference type="NCBI Taxonomy" id="2292766"/>
    <lineage>
        <taxon>Bacteria</taxon>
        <taxon>Deltaproteobacteria</taxon>
        <taxon>Bradymonadales</taxon>
        <taxon>Bradymonadaceae</taxon>
        <taxon>Persicimonas</taxon>
    </lineage>
</organism>
<gene>
    <name evidence="2" type="ORF">FIV42_20785</name>
</gene>
<dbReference type="RefSeq" id="WP_141199553.1">
    <property type="nucleotide sequence ID" value="NZ_CP041186.1"/>
</dbReference>
<keyword evidence="1" id="KW-0812">Transmembrane</keyword>
<evidence type="ECO:0000313" key="3">
    <source>
        <dbReference type="Proteomes" id="UP000315995"/>
    </source>
</evidence>
<protein>
    <submittedName>
        <fullName evidence="2">Uncharacterized protein</fullName>
    </submittedName>
</protein>
<evidence type="ECO:0000313" key="2">
    <source>
        <dbReference type="EMBL" id="QDG53092.1"/>
    </source>
</evidence>
<sequence>MTETTSSGNDAKNSPEGRWRGLVKRWMFAVLVTCGPLLLFGASRGWILGVFFVDVVGLFVLIADVNRADDEERRSSPPQVDVDAVVAGLAKRIAGRQVIVGIGCWCGFAGYVRAGVVTADDGDAGSMCWEGYLPEGDLAVLRQKLSSVTTVRPGTIDFYHATRWSLAWTDPSGEFLLVDRRGIKVRVDDEVLVVSRRLRGDLRIHRSRIRRICARVSESWTRLTVIAETDRGEVTLVSSRSWAPYYDVCYDGIDLMADTIWLESLAESLAQSLAVPVDLPKV</sequence>
<keyword evidence="3" id="KW-1185">Reference proteome</keyword>
<accession>A0A5B8Y9E3</accession>
<feature type="transmembrane region" description="Helical" evidence="1">
    <location>
        <begin position="22"/>
        <end position="40"/>
    </location>
</feature>
<keyword evidence="1" id="KW-1133">Transmembrane helix</keyword>